<dbReference type="Pfam" id="PF00224">
    <property type="entry name" value="PK"/>
    <property type="match status" value="1"/>
</dbReference>
<dbReference type="Gene3D" id="2.40.33.10">
    <property type="entry name" value="PK beta-barrel domain-like"/>
    <property type="match status" value="1"/>
</dbReference>
<dbReference type="FunFam" id="3.20.20.60:FF:000025">
    <property type="entry name" value="Pyruvate kinase"/>
    <property type="match status" value="1"/>
</dbReference>
<dbReference type="EMBL" id="SDHX01000001">
    <property type="protein sequence ID" value="RXK56895.1"/>
    <property type="molecule type" value="Genomic_DNA"/>
</dbReference>
<comment type="catalytic activity">
    <reaction evidence="16">
        <text>pyruvate + ATP = phosphoenolpyruvate + ADP + H(+)</text>
        <dbReference type="Rhea" id="RHEA:18157"/>
        <dbReference type="ChEBI" id="CHEBI:15361"/>
        <dbReference type="ChEBI" id="CHEBI:15378"/>
        <dbReference type="ChEBI" id="CHEBI:30616"/>
        <dbReference type="ChEBI" id="CHEBI:58702"/>
        <dbReference type="ChEBI" id="CHEBI:456216"/>
        <dbReference type="EC" id="2.7.1.40"/>
    </reaction>
</comment>
<dbReference type="InterPro" id="IPR036918">
    <property type="entry name" value="Pyrv_Knase_C_sf"/>
</dbReference>
<sequence>MPKEAFRLTKIVFTLGPASADERMLERLILAGVDVCRLNMAHADHAWTRAMIRRVREVCQRTGRHIALLMDVKGPEIRTGDLPEPVELTAGQLIDFLPQPGESEHRILAVSVNYPSFGEDVQTGSTVLVDSGLIRLEVVSATSARVRCRVVVPARLGNRRHINLPGVKVRLPALTAKDRADVTVGIEEGVDFFALSFVREADDIDILRRYLSEKGSSARVIAKIEDQSAIANLDEIVTASDAVMVARGDLGIEVPMEDLPLIQRRTVEACIRLRKPVIVATHLLESMIQSPVPTRAEVSDIASAVWSTADAIMLSGETTTGRYPLECVQFMKRVAGRIEGTTSKGYNADLPLKTHKDRLLRSAIVLAQEIGESGIVVFTRSGLLPQTLSALRASRCPIYAFTDNPVAFRHLLLVWGVEPFLMDFGAEPEKTIRDAFAYLLRRGWVQTGDWMVVVTNVLAGEQTIDTIQLRPVE</sequence>
<dbReference type="AlphaFoldDB" id="A0A4Q1CCN0"/>
<keyword evidence="11" id="KW-0067">ATP-binding</keyword>
<dbReference type="GO" id="GO:0030955">
    <property type="term" value="F:potassium ion binding"/>
    <property type="evidence" value="ECO:0007669"/>
    <property type="project" value="UniProtKB-UniRule"/>
</dbReference>
<dbReference type="SUPFAM" id="SSF52935">
    <property type="entry name" value="PK C-terminal domain-like"/>
    <property type="match status" value="1"/>
</dbReference>
<dbReference type="InterPro" id="IPR001697">
    <property type="entry name" value="Pyr_Knase"/>
</dbReference>
<evidence type="ECO:0000256" key="15">
    <source>
        <dbReference type="NCBIfam" id="TIGR01064"/>
    </source>
</evidence>
<dbReference type="NCBIfam" id="NF004491">
    <property type="entry name" value="PRK05826.1"/>
    <property type="match status" value="1"/>
</dbReference>
<dbReference type="GO" id="GO:0000287">
    <property type="term" value="F:magnesium ion binding"/>
    <property type="evidence" value="ECO:0007669"/>
    <property type="project" value="UniProtKB-UniRule"/>
</dbReference>
<accession>A0A4Q1CCN0</accession>
<dbReference type="FunFam" id="2.40.33.10:FF:000001">
    <property type="entry name" value="Pyruvate kinase"/>
    <property type="match status" value="1"/>
</dbReference>
<comment type="caution">
    <text evidence="19">The sequence shown here is derived from an EMBL/GenBank/DDBJ whole genome shotgun (WGS) entry which is preliminary data.</text>
</comment>
<evidence type="ECO:0000256" key="1">
    <source>
        <dbReference type="ARBA" id="ARBA00001946"/>
    </source>
</evidence>
<keyword evidence="13 16" id="KW-0324">Glycolysis</keyword>
<evidence type="ECO:0000256" key="6">
    <source>
        <dbReference type="ARBA" id="ARBA00018587"/>
    </source>
</evidence>
<dbReference type="Proteomes" id="UP000290218">
    <property type="component" value="Unassembled WGS sequence"/>
</dbReference>
<keyword evidence="10 16" id="KW-0418">Kinase</keyword>
<dbReference type="InterPro" id="IPR015793">
    <property type="entry name" value="Pyrv_Knase_brl"/>
</dbReference>
<dbReference type="UniPathway" id="UPA00109">
    <property type="reaction ID" value="UER00188"/>
</dbReference>
<dbReference type="InterPro" id="IPR040442">
    <property type="entry name" value="Pyrv_kinase-like_dom_sf"/>
</dbReference>
<dbReference type="Pfam" id="PF02887">
    <property type="entry name" value="PK_C"/>
    <property type="match status" value="1"/>
</dbReference>
<dbReference type="EC" id="2.7.1.40" evidence="5 15"/>
<evidence type="ECO:0000313" key="20">
    <source>
        <dbReference type="Proteomes" id="UP000290218"/>
    </source>
</evidence>
<feature type="domain" description="Pyruvate kinase barrel" evidence="17">
    <location>
        <begin position="7"/>
        <end position="328"/>
    </location>
</feature>
<evidence type="ECO:0000256" key="2">
    <source>
        <dbReference type="ARBA" id="ARBA00001958"/>
    </source>
</evidence>
<evidence type="ECO:0000256" key="12">
    <source>
        <dbReference type="ARBA" id="ARBA00022842"/>
    </source>
</evidence>
<dbReference type="GO" id="GO:0004743">
    <property type="term" value="F:pyruvate kinase activity"/>
    <property type="evidence" value="ECO:0007669"/>
    <property type="project" value="UniProtKB-UniRule"/>
</dbReference>
<keyword evidence="8" id="KW-0479">Metal-binding</keyword>
<evidence type="ECO:0000256" key="16">
    <source>
        <dbReference type="RuleBase" id="RU000504"/>
    </source>
</evidence>
<reference evidence="19 20" key="1">
    <citation type="submission" date="2019-01" db="EMBL/GenBank/DDBJ databases">
        <title>Lacunisphaera sp. strain TWA-58.</title>
        <authorList>
            <person name="Chen W.-M."/>
        </authorList>
    </citation>
    <scope>NUCLEOTIDE SEQUENCE [LARGE SCALE GENOMIC DNA]</scope>
    <source>
        <strain evidence="19 20">TWA-58</strain>
    </source>
</reference>
<dbReference type="InterPro" id="IPR015795">
    <property type="entry name" value="Pyrv_Knase_C"/>
</dbReference>
<dbReference type="InterPro" id="IPR015806">
    <property type="entry name" value="Pyrv_Knase_insert_dom_sf"/>
</dbReference>
<evidence type="ECO:0000256" key="7">
    <source>
        <dbReference type="ARBA" id="ARBA00022679"/>
    </source>
</evidence>
<evidence type="ECO:0000256" key="14">
    <source>
        <dbReference type="ARBA" id="ARBA00023317"/>
    </source>
</evidence>
<gene>
    <name evidence="19" type="primary">pyk</name>
    <name evidence="19" type="ORF">ESB00_02115</name>
</gene>
<dbReference type="GO" id="GO:0016301">
    <property type="term" value="F:kinase activity"/>
    <property type="evidence" value="ECO:0007669"/>
    <property type="project" value="UniProtKB-KW"/>
</dbReference>
<dbReference type="Gene3D" id="3.40.1380.20">
    <property type="entry name" value="Pyruvate kinase, C-terminal domain"/>
    <property type="match status" value="1"/>
</dbReference>
<dbReference type="InterPro" id="IPR011037">
    <property type="entry name" value="Pyrv_Knase-like_insert_dom_sf"/>
</dbReference>
<evidence type="ECO:0000256" key="10">
    <source>
        <dbReference type="ARBA" id="ARBA00022777"/>
    </source>
</evidence>
<evidence type="ECO:0000256" key="11">
    <source>
        <dbReference type="ARBA" id="ARBA00022840"/>
    </source>
</evidence>
<feature type="domain" description="Pyruvate kinase C-terminal" evidence="18">
    <location>
        <begin position="359"/>
        <end position="468"/>
    </location>
</feature>
<dbReference type="NCBIfam" id="TIGR01064">
    <property type="entry name" value="pyruv_kin"/>
    <property type="match status" value="1"/>
</dbReference>
<evidence type="ECO:0000256" key="3">
    <source>
        <dbReference type="ARBA" id="ARBA00004997"/>
    </source>
</evidence>
<dbReference type="SUPFAM" id="SSF50800">
    <property type="entry name" value="PK beta-barrel domain-like"/>
    <property type="match status" value="1"/>
</dbReference>
<comment type="pathway">
    <text evidence="3 16">Carbohydrate degradation; glycolysis; pyruvate from D-glyceraldehyde 3-phosphate: step 5/5.</text>
</comment>
<comment type="similarity">
    <text evidence="4 16">Belongs to the pyruvate kinase family.</text>
</comment>
<dbReference type="PANTHER" id="PTHR11817">
    <property type="entry name" value="PYRUVATE KINASE"/>
    <property type="match status" value="1"/>
</dbReference>
<keyword evidence="12 16" id="KW-0460">Magnesium</keyword>
<evidence type="ECO:0000256" key="4">
    <source>
        <dbReference type="ARBA" id="ARBA00008663"/>
    </source>
</evidence>
<organism evidence="19 20">
    <name type="scientific">Oleiharenicola lentus</name>
    <dbReference type="NCBI Taxonomy" id="2508720"/>
    <lineage>
        <taxon>Bacteria</taxon>
        <taxon>Pseudomonadati</taxon>
        <taxon>Verrucomicrobiota</taxon>
        <taxon>Opitutia</taxon>
        <taxon>Opitutales</taxon>
        <taxon>Opitutaceae</taxon>
        <taxon>Oleiharenicola</taxon>
    </lineage>
</organism>
<dbReference type="OrthoDB" id="9812123at2"/>
<dbReference type="SUPFAM" id="SSF51621">
    <property type="entry name" value="Phosphoenolpyruvate/pyruvate domain"/>
    <property type="match status" value="1"/>
</dbReference>
<name>A0A4Q1CCN0_9BACT</name>
<evidence type="ECO:0000259" key="18">
    <source>
        <dbReference type="Pfam" id="PF02887"/>
    </source>
</evidence>
<proteinExistence type="inferred from homology"/>
<evidence type="ECO:0000259" key="17">
    <source>
        <dbReference type="Pfam" id="PF00224"/>
    </source>
</evidence>
<keyword evidence="7 16" id="KW-0808">Transferase</keyword>
<evidence type="ECO:0000313" key="19">
    <source>
        <dbReference type="EMBL" id="RXK56895.1"/>
    </source>
</evidence>
<dbReference type="PRINTS" id="PR01050">
    <property type="entry name" value="PYRUVTKNASE"/>
</dbReference>
<dbReference type="GO" id="GO:0005524">
    <property type="term" value="F:ATP binding"/>
    <property type="evidence" value="ECO:0007669"/>
    <property type="project" value="UniProtKB-KW"/>
</dbReference>
<protein>
    <recommendedName>
        <fullName evidence="6 15">Pyruvate kinase</fullName>
        <ecNumber evidence="5 15">2.7.1.40</ecNumber>
    </recommendedName>
</protein>
<keyword evidence="20" id="KW-1185">Reference proteome</keyword>
<dbReference type="Gene3D" id="3.20.20.60">
    <property type="entry name" value="Phosphoenolpyruvate-binding domains"/>
    <property type="match status" value="1"/>
</dbReference>
<comment type="cofactor">
    <cofactor evidence="2">
        <name>K(+)</name>
        <dbReference type="ChEBI" id="CHEBI:29103"/>
    </cofactor>
</comment>
<comment type="cofactor">
    <cofactor evidence="1">
        <name>Mg(2+)</name>
        <dbReference type="ChEBI" id="CHEBI:18420"/>
    </cofactor>
</comment>
<keyword evidence="9" id="KW-0547">Nucleotide-binding</keyword>
<evidence type="ECO:0000256" key="9">
    <source>
        <dbReference type="ARBA" id="ARBA00022741"/>
    </source>
</evidence>
<evidence type="ECO:0000256" key="8">
    <source>
        <dbReference type="ARBA" id="ARBA00022723"/>
    </source>
</evidence>
<evidence type="ECO:0000256" key="5">
    <source>
        <dbReference type="ARBA" id="ARBA00012142"/>
    </source>
</evidence>
<keyword evidence="14 19" id="KW-0670">Pyruvate</keyword>
<evidence type="ECO:0000256" key="13">
    <source>
        <dbReference type="ARBA" id="ARBA00023152"/>
    </source>
</evidence>
<dbReference type="InterPro" id="IPR015813">
    <property type="entry name" value="Pyrv/PenolPyrv_kinase-like_dom"/>
</dbReference>